<dbReference type="InterPro" id="IPR014717">
    <property type="entry name" value="Transl_elong_EF1B/ribsomal_bS6"/>
</dbReference>
<sequence>MGAASPRGGAIMKAYEVLYVIRPDLDDEAVAATVDKLSEVVTNNGGADVAIDKWGKRRLAYEVNDYREGFYILMNFNGEARTAQEVERIMKISDAVVRFLTTKKED</sequence>
<dbReference type="HAMAP" id="MF_00360">
    <property type="entry name" value="Ribosomal_bS6"/>
    <property type="match status" value="1"/>
</dbReference>
<evidence type="ECO:0000256" key="1">
    <source>
        <dbReference type="ARBA" id="ARBA00009512"/>
    </source>
</evidence>
<organism evidence="5 6">
    <name type="scientific">Desulfitobacterium hafniense DP7</name>
    <dbReference type="NCBI Taxonomy" id="537010"/>
    <lineage>
        <taxon>Bacteria</taxon>
        <taxon>Bacillati</taxon>
        <taxon>Bacillota</taxon>
        <taxon>Clostridia</taxon>
        <taxon>Eubacteriales</taxon>
        <taxon>Desulfitobacteriaceae</taxon>
        <taxon>Desulfitobacterium</taxon>
    </lineage>
</organism>
<comment type="similarity">
    <text evidence="1 4">Belongs to the bacterial ribosomal protein bS6 family.</text>
</comment>
<dbReference type="GO" id="GO:1990904">
    <property type="term" value="C:ribonucleoprotein complex"/>
    <property type="evidence" value="ECO:0007669"/>
    <property type="project" value="UniProtKB-KW"/>
</dbReference>
<dbReference type="Pfam" id="PF01250">
    <property type="entry name" value="Ribosomal_S6"/>
    <property type="match status" value="1"/>
</dbReference>
<dbReference type="GO" id="GO:0006412">
    <property type="term" value="P:translation"/>
    <property type="evidence" value="ECO:0007669"/>
    <property type="project" value="UniProtKB-UniRule"/>
</dbReference>
<dbReference type="PATRIC" id="fig|537010.4.peg.3806"/>
<keyword evidence="4" id="KW-0699">rRNA-binding</keyword>
<dbReference type="HOGENOM" id="CLU_113441_5_3_9"/>
<gene>
    <name evidence="4" type="primary">rpsF</name>
    <name evidence="5" type="ORF">HMPREF0322_04073</name>
</gene>
<comment type="function">
    <text evidence="2 4">Binds together with bS18 to 16S ribosomal RNA.</text>
</comment>
<comment type="caution">
    <text evidence="5">The sequence shown here is derived from an EMBL/GenBank/DDBJ whole genome shotgun (WGS) entry which is preliminary data.</text>
</comment>
<dbReference type="GO" id="GO:0005737">
    <property type="term" value="C:cytoplasm"/>
    <property type="evidence" value="ECO:0007669"/>
    <property type="project" value="UniProtKB-ARBA"/>
</dbReference>
<dbReference type="GO" id="GO:0070181">
    <property type="term" value="F:small ribosomal subunit rRNA binding"/>
    <property type="evidence" value="ECO:0007669"/>
    <property type="project" value="TreeGrafter"/>
</dbReference>
<evidence type="ECO:0000256" key="4">
    <source>
        <dbReference type="HAMAP-Rule" id="MF_00360"/>
    </source>
</evidence>
<name>G9XSW9_DESHA</name>
<accession>G9XSW9</accession>
<reference evidence="5 6" key="1">
    <citation type="submission" date="2011-08" db="EMBL/GenBank/DDBJ databases">
        <authorList>
            <person name="Weinstock G."/>
            <person name="Sodergren E."/>
            <person name="Clifton S."/>
            <person name="Fulton L."/>
            <person name="Fulton B."/>
            <person name="Courtney L."/>
            <person name="Fronick C."/>
            <person name="Harrison M."/>
            <person name="Strong C."/>
            <person name="Farmer C."/>
            <person name="Delahaunty K."/>
            <person name="Markovic C."/>
            <person name="Hall O."/>
            <person name="Minx P."/>
            <person name="Tomlinson C."/>
            <person name="Mitreva M."/>
            <person name="Hou S."/>
            <person name="Chen J."/>
            <person name="Wollam A."/>
            <person name="Pepin K.H."/>
            <person name="Johnson M."/>
            <person name="Bhonagiri V."/>
            <person name="Zhang X."/>
            <person name="Suruliraj S."/>
            <person name="Warren W."/>
            <person name="Chinwalla A."/>
            <person name="Mardis E.R."/>
            <person name="Wilson R.K."/>
        </authorList>
    </citation>
    <scope>NUCLEOTIDE SEQUENCE [LARGE SCALE GENOMIC DNA]</scope>
    <source>
        <strain evidence="5 6">DP7</strain>
    </source>
</reference>
<dbReference type="EMBL" id="AFZX01000105">
    <property type="protein sequence ID" value="EHL05334.1"/>
    <property type="molecule type" value="Genomic_DNA"/>
</dbReference>
<dbReference type="SUPFAM" id="SSF54995">
    <property type="entry name" value="Ribosomal protein S6"/>
    <property type="match status" value="1"/>
</dbReference>
<dbReference type="GO" id="GO:0005840">
    <property type="term" value="C:ribosome"/>
    <property type="evidence" value="ECO:0007669"/>
    <property type="project" value="UniProtKB-KW"/>
</dbReference>
<dbReference type="Proteomes" id="UP000004416">
    <property type="component" value="Unassembled WGS sequence"/>
</dbReference>
<evidence type="ECO:0000256" key="2">
    <source>
        <dbReference type="ARBA" id="ARBA00035104"/>
    </source>
</evidence>
<dbReference type="NCBIfam" id="TIGR00166">
    <property type="entry name" value="S6"/>
    <property type="match status" value="1"/>
</dbReference>
<proteinExistence type="inferred from homology"/>
<evidence type="ECO:0000313" key="5">
    <source>
        <dbReference type="EMBL" id="EHL05334.1"/>
    </source>
</evidence>
<dbReference type="InterPro" id="IPR020814">
    <property type="entry name" value="Ribosomal_S6_plastid/chlpt"/>
</dbReference>
<dbReference type="InterPro" id="IPR035980">
    <property type="entry name" value="Ribosomal_bS6_sf"/>
</dbReference>
<dbReference type="PANTHER" id="PTHR21011:SF1">
    <property type="entry name" value="SMALL RIBOSOMAL SUBUNIT PROTEIN BS6M"/>
    <property type="match status" value="1"/>
</dbReference>
<dbReference type="InterPro" id="IPR000529">
    <property type="entry name" value="Ribosomal_bS6"/>
</dbReference>
<dbReference type="PANTHER" id="PTHR21011">
    <property type="entry name" value="MITOCHONDRIAL 28S RIBOSOMAL PROTEIN S6"/>
    <property type="match status" value="1"/>
</dbReference>
<dbReference type="GO" id="GO:0003735">
    <property type="term" value="F:structural constituent of ribosome"/>
    <property type="evidence" value="ECO:0007669"/>
    <property type="project" value="InterPro"/>
</dbReference>
<dbReference type="Gene3D" id="3.30.70.60">
    <property type="match status" value="1"/>
</dbReference>
<keyword evidence="4" id="KW-0687">Ribonucleoprotein</keyword>
<dbReference type="AlphaFoldDB" id="G9XSW9"/>
<dbReference type="CDD" id="cd00473">
    <property type="entry name" value="bS6"/>
    <property type="match status" value="1"/>
</dbReference>
<evidence type="ECO:0000313" key="6">
    <source>
        <dbReference type="Proteomes" id="UP000004416"/>
    </source>
</evidence>
<keyword evidence="4 5" id="KW-0689">Ribosomal protein</keyword>
<protein>
    <recommendedName>
        <fullName evidence="3 4">Small ribosomal subunit protein bS6</fullName>
    </recommendedName>
</protein>
<evidence type="ECO:0000256" key="3">
    <source>
        <dbReference type="ARBA" id="ARBA00035294"/>
    </source>
</evidence>
<keyword evidence="4" id="KW-0694">RNA-binding</keyword>